<sequence length="71" mass="7910">MAFQVYGGFSWLNRQKKVLSFYCQNGNGRDVCTLAGTRENWADVLVAFRVMVQCGVSFTNWVSVGEASGDH</sequence>
<evidence type="ECO:0000313" key="2">
    <source>
        <dbReference type="Proteomes" id="UP000712281"/>
    </source>
</evidence>
<organism evidence="1 2">
    <name type="scientific">Brassica cretica</name>
    <name type="common">Mustard</name>
    <dbReference type="NCBI Taxonomy" id="69181"/>
    <lineage>
        <taxon>Eukaryota</taxon>
        <taxon>Viridiplantae</taxon>
        <taxon>Streptophyta</taxon>
        <taxon>Embryophyta</taxon>
        <taxon>Tracheophyta</taxon>
        <taxon>Spermatophyta</taxon>
        <taxon>Magnoliopsida</taxon>
        <taxon>eudicotyledons</taxon>
        <taxon>Gunneridae</taxon>
        <taxon>Pentapetalae</taxon>
        <taxon>rosids</taxon>
        <taxon>malvids</taxon>
        <taxon>Brassicales</taxon>
        <taxon>Brassicaceae</taxon>
        <taxon>Brassiceae</taxon>
        <taxon>Brassica</taxon>
    </lineage>
</organism>
<comment type="caution">
    <text evidence="1">The sequence shown here is derived from an EMBL/GenBank/DDBJ whole genome shotgun (WGS) entry which is preliminary data.</text>
</comment>
<name>A0A8S9JJI2_BRACR</name>
<accession>A0A8S9JJI2</accession>
<dbReference type="EMBL" id="QGKW02001660">
    <property type="protein sequence ID" value="KAF2581809.1"/>
    <property type="molecule type" value="Genomic_DNA"/>
</dbReference>
<dbReference type="Proteomes" id="UP000712281">
    <property type="component" value="Unassembled WGS sequence"/>
</dbReference>
<protein>
    <submittedName>
        <fullName evidence="1">Uncharacterized protein</fullName>
    </submittedName>
</protein>
<gene>
    <name evidence="1" type="ORF">F2Q68_00005436</name>
</gene>
<dbReference type="AlphaFoldDB" id="A0A8S9JJI2"/>
<reference evidence="1" key="1">
    <citation type="submission" date="2019-12" db="EMBL/GenBank/DDBJ databases">
        <title>Genome sequencing and annotation of Brassica cretica.</title>
        <authorList>
            <person name="Studholme D.J."/>
            <person name="Sarris P.F."/>
        </authorList>
    </citation>
    <scope>NUCLEOTIDE SEQUENCE</scope>
    <source>
        <strain evidence="1">PFS-001/15</strain>
        <tissue evidence="1">Leaf</tissue>
    </source>
</reference>
<evidence type="ECO:0000313" key="1">
    <source>
        <dbReference type="EMBL" id="KAF2581809.1"/>
    </source>
</evidence>
<proteinExistence type="predicted"/>